<feature type="non-terminal residue" evidence="1">
    <location>
        <position position="39"/>
    </location>
</feature>
<dbReference type="EMBL" id="BART01012957">
    <property type="protein sequence ID" value="GAG87446.1"/>
    <property type="molecule type" value="Genomic_DNA"/>
</dbReference>
<comment type="caution">
    <text evidence="1">The sequence shown here is derived from an EMBL/GenBank/DDBJ whole genome shotgun (WGS) entry which is preliminary data.</text>
</comment>
<proteinExistence type="predicted"/>
<accession>X1CTB2</accession>
<protein>
    <submittedName>
        <fullName evidence="1">Uncharacterized protein</fullName>
    </submittedName>
</protein>
<evidence type="ECO:0000313" key="1">
    <source>
        <dbReference type="EMBL" id="GAG87446.1"/>
    </source>
</evidence>
<name>X1CTB2_9ZZZZ</name>
<sequence length="39" mass="4502">MKRFRKRILFLSNGYAEDLIAAAIIEKLVNEVPQIEIKA</sequence>
<dbReference type="AlphaFoldDB" id="X1CTB2"/>
<gene>
    <name evidence="1" type="ORF">S01H4_26763</name>
</gene>
<organism evidence="1">
    <name type="scientific">marine sediment metagenome</name>
    <dbReference type="NCBI Taxonomy" id="412755"/>
    <lineage>
        <taxon>unclassified sequences</taxon>
        <taxon>metagenomes</taxon>
        <taxon>ecological metagenomes</taxon>
    </lineage>
</organism>
<reference evidence="1" key="1">
    <citation type="journal article" date="2014" name="Front. Microbiol.">
        <title>High frequency of phylogenetically diverse reductive dehalogenase-homologous genes in deep subseafloor sedimentary metagenomes.</title>
        <authorList>
            <person name="Kawai M."/>
            <person name="Futagami T."/>
            <person name="Toyoda A."/>
            <person name="Takaki Y."/>
            <person name="Nishi S."/>
            <person name="Hori S."/>
            <person name="Arai W."/>
            <person name="Tsubouchi T."/>
            <person name="Morono Y."/>
            <person name="Uchiyama I."/>
            <person name="Ito T."/>
            <person name="Fujiyama A."/>
            <person name="Inagaki F."/>
            <person name="Takami H."/>
        </authorList>
    </citation>
    <scope>NUCLEOTIDE SEQUENCE</scope>
    <source>
        <strain evidence="1">Expedition CK06-06</strain>
    </source>
</reference>